<name>A0A2P2PZA9_RHIMU</name>
<organism evidence="1">
    <name type="scientific">Rhizophora mucronata</name>
    <name type="common">Asiatic mangrove</name>
    <dbReference type="NCBI Taxonomy" id="61149"/>
    <lineage>
        <taxon>Eukaryota</taxon>
        <taxon>Viridiplantae</taxon>
        <taxon>Streptophyta</taxon>
        <taxon>Embryophyta</taxon>
        <taxon>Tracheophyta</taxon>
        <taxon>Spermatophyta</taxon>
        <taxon>Magnoliopsida</taxon>
        <taxon>eudicotyledons</taxon>
        <taxon>Gunneridae</taxon>
        <taxon>Pentapetalae</taxon>
        <taxon>rosids</taxon>
        <taxon>fabids</taxon>
        <taxon>Malpighiales</taxon>
        <taxon>Rhizophoraceae</taxon>
        <taxon>Rhizophora</taxon>
    </lineage>
</organism>
<dbReference type="EMBL" id="GGEC01079560">
    <property type="protein sequence ID" value="MBX60044.1"/>
    <property type="molecule type" value="Transcribed_RNA"/>
</dbReference>
<protein>
    <submittedName>
        <fullName evidence="1">Uncharacterized protein</fullName>
    </submittedName>
</protein>
<dbReference type="AlphaFoldDB" id="A0A2P2PZA9"/>
<proteinExistence type="predicted"/>
<accession>A0A2P2PZA9</accession>
<reference evidence="1" key="1">
    <citation type="submission" date="2018-02" db="EMBL/GenBank/DDBJ databases">
        <title>Rhizophora mucronata_Transcriptome.</title>
        <authorList>
            <person name="Meera S.P."/>
            <person name="Sreeshan A."/>
            <person name="Augustine A."/>
        </authorList>
    </citation>
    <scope>NUCLEOTIDE SEQUENCE</scope>
    <source>
        <tissue evidence="1">Leaf</tissue>
    </source>
</reference>
<sequence length="30" mass="3562">MGNSVSQLSKKEWIRKKLQNIWPQLMEGMT</sequence>
<evidence type="ECO:0000313" key="1">
    <source>
        <dbReference type="EMBL" id="MBX60044.1"/>
    </source>
</evidence>